<geneLocation type="plasmid" evidence="1 2">
    <name>pBMV_5</name>
</geneLocation>
<proteinExistence type="predicted"/>
<dbReference type="KEGG" id="bmeg:BG04_6025"/>
<gene>
    <name evidence="1" type="ORF">BG04_6025</name>
</gene>
<reference evidence="1 2" key="1">
    <citation type="journal article" date="2015" name="Genome Announc.">
        <title>Complete genome sequences for 35 biothreat assay-relevant bacillus species.</title>
        <authorList>
            <person name="Johnson S.L."/>
            <person name="Daligault H.E."/>
            <person name="Davenport K.W."/>
            <person name="Jaissle J."/>
            <person name="Frey K.G."/>
            <person name="Ladner J.T."/>
            <person name="Broomall S.M."/>
            <person name="Bishop-Lilly K.A."/>
            <person name="Bruce D.C."/>
            <person name="Gibbons H.S."/>
            <person name="Coyne S.R."/>
            <person name="Lo C.C."/>
            <person name="Meincke L."/>
            <person name="Munk A.C."/>
            <person name="Koroleva G.I."/>
            <person name="Rosenzweig C.N."/>
            <person name="Palacios G.F."/>
            <person name="Redden C.L."/>
            <person name="Minogue T.D."/>
            <person name="Chain P.S."/>
        </authorList>
    </citation>
    <scope>NUCLEOTIDE SEQUENCE [LARGE SCALE GENOMIC DNA]</scope>
    <source>
        <strain evidence="2">ATCC 14581 / DSM 32 / JCM 2506 / NBRC 15308 / NCIMB 9376 / NCTC 10342 / NRRL B-14308 / VKM B-512</strain>
        <plasmid evidence="1 2">pBMV_5</plasmid>
    </source>
</reference>
<protein>
    <submittedName>
        <fullName evidence="1">Uncharacterized protein</fullName>
    </submittedName>
</protein>
<keyword evidence="1" id="KW-0614">Plasmid</keyword>
<accession>A0A0B6A930</accession>
<sequence>MPTLVNWLLWFLRVDGVIPNFSANVEPSYVLSVGTAFNKSIPPLTKSIIRYEGVKVLSVLTVLDVLSVLCPVRPVRPKCPGRPGHLGRTFVMRGLVKL</sequence>
<dbReference type="EMBL" id="CP009916">
    <property type="protein sequence ID" value="AJI20071.1"/>
    <property type="molecule type" value="Genomic_DNA"/>
</dbReference>
<evidence type="ECO:0000313" key="2">
    <source>
        <dbReference type="Proteomes" id="UP000031829"/>
    </source>
</evidence>
<organism evidence="1 2">
    <name type="scientific">Priestia megaterium (strain ATCC 14581 / DSM 32 / CCUG 1817 / JCM 2506 / NBRC 15308 / NCIMB 9376 / NCTC 10342 / NRRL B-14308 / VKM B-512 / Ford 19)</name>
    <name type="common">Bacillus megaterium</name>
    <dbReference type="NCBI Taxonomy" id="1348623"/>
    <lineage>
        <taxon>Bacteria</taxon>
        <taxon>Bacillati</taxon>
        <taxon>Bacillota</taxon>
        <taxon>Bacilli</taxon>
        <taxon>Bacillales</taxon>
        <taxon>Bacillaceae</taxon>
        <taxon>Priestia</taxon>
    </lineage>
</organism>
<evidence type="ECO:0000313" key="1">
    <source>
        <dbReference type="EMBL" id="AJI20071.1"/>
    </source>
</evidence>
<dbReference type="Proteomes" id="UP000031829">
    <property type="component" value="Plasmid pBMV_5"/>
</dbReference>
<dbReference type="HOGENOM" id="CLU_2328013_0_0_9"/>
<dbReference type="AlphaFoldDB" id="A0A0B6A930"/>
<name>A0A0B6A930_PRIM2</name>